<keyword evidence="4 5" id="KW-0413">Isomerase</keyword>
<feature type="domain" description="tRNA pseudouridylate synthase B C-terminal" evidence="7">
    <location>
        <begin position="181"/>
        <end position="239"/>
    </location>
</feature>
<dbReference type="Pfam" id="PF16198">
    <property type="entry name" value="TruB_C_2"/>
    <property type="match status" value="1"/>
</dbReference>
<dbReference type="EC" id="5.4.99.25" evidence="5"/>
<evidence type="ECO:0000256" key="1">
    <source>
        <dbReference type="ARBA" id="ARBA00000385"/>
    </source>
</evidence>
<dbReference type="AlphaFoldDB" id="A0A1H6IA96"/>
<evidence type="ECO:0000256" key="5">
    <source>
        <dbReference type="HAMAP-Rule" id="MF_01080"/>
    </source>
</evidence>
<dbReference type="EMBL" id="FNWO01000010">
    <property type="protein sequence ID" value="SEH46146.1"/>
    <property type="molecule type" value="Genomic_DNA"/>
</dbReference>
<proteinExistence type="inferred from homology"/>
<accession>A0A1H6IA96</accession>
<name>A0A1H6IA96_MAGFU</name>
<dbReference type="OrthoDB" id="9802309at2"/>
<protein>
    <recommendedName>
        <fullName evidence="5">tRNA pseudouridine synthase B</fullName>
        <ecNumber evidence="5">5.4.99.25</ecNumber>
    </recommendedName>
    <alternativeName>
        <fullName evidence="5">tRNA pseudouridine(55) synthase</fullName>
        <shortName evidence="5">Psi55 synthase</shortName>
    </alternativeName>
    <alternativeName>
        <fullName evidence="5">tRNA pseudouridylate synthase</fullName>
    </alternativeName>
    <alternativeName>
        <fullName evidence="5">tRNA-uridine isomerase</fullName>
    </alternativeName>
</protein>
<evidence type="ECO:0000256" key="3">
    <source>
        <dbReference type="ARBA" id="ARBA00022694"/>
    </source>
</evidence>
<comment type="catalytic activity">
    <reaction evidence="1 5">
        <text>uridine(55) in tRNA = pseudouridine(55) in tRNA</text>
        <dbReference type="Rhea" id="RHEA:42532"/>
        <dbReference type="Rhea" id="RHEA-COMP:10101"/>
        <dbReference type="Rhea" id="RHEA-COMP:10102"/>
        <dbReference type="ChEBI" id="CHEBI:65314"/>
        <dbReference type="ChEBI" id="CHEBI:65315"/>
        <dbReference type="EC" id="5.4.99.25"/>
    </reaction>
</comment>
<evidence type="ECO:0000313" key="8">
    <source>
        <dbReference type="EMBL" id="SEH46146.1"/>
    </source>
</evidence>
<gene>
    <name evidence="5" type="primary">truB</name>
    <name evidence="8" type="ORF">SAMN04244559_02461</name>
</gene>
<dbReference type="InterPro" id="IPR032819">
    <property type="entry name" value="TruB_C"/>
</dbReference>
<dbReference type="Proteomes" id="UP000182983">
    <property type="component" value="Unassembled WGS sequence"/>
</dbReference>
<evidence type="ECO:0000313" key="9">
    <source>
        <dbReference type="Proteomes" id="UP000182983"/>
    </source>
</evidence>
<dbReference type="Gene3D" id="3.30.2350.10">
    <property type="entry name" value="Pseudouridine synthase"/>
    <property type="match status" value="1"/>
</dbReference>
<dbReference type="InterPro" id="IPR002501">
    <property type="entry name" value="PsdUridine_synth_N"/>
</dbReference>
<dbReference type="CDD" id="cd02573">
    <property type="entry name" value="PseudoU_synth_EcTruB"/>
    <property type="match status" value="1"/>
</dbReference>
<dbReference type="NCBIfam" id="TIGR00431">
    <property type="entry name" value="TruB"/>
    <property type="match status" value="1"/>
</dbReference>
<organism evidence="8 9">
    <name type="scientific">Magnetospirillum fulvum</name>
    <name type="common">Rhodospirillum fulvum</name>
    <dbReference type="NCBI Taxonomy" id="1082"/>
    <lineage>
        <taxon>Bacteria</taxon>
        <taxon>Pseudomonadati</taxon>
        <taxon>Pseudomonadota</taxon>
        <taxon>Alphaproteobacteria</taxon>
        <taxon>Rhodospirillales</taxon>
        <taxon>Rhodospirillaceae</taxon>
        <taxon>Magnetospirillum</taxon>
    </lineage>
</organism>
<dbReference type="InterPro" id="IPR014780">
    <property type="entry name" value="tRNA_psdUridine_synth_TruB"/>
</dbReference>
<dbReference type="Pfam" id="PF01509">
    <property type="entry name" value="TruB_N"/>
    <property type="match status" value="1"/>
</dbReference>
<dbReference type="InterPro" id="IPR020103">
    <property type="entry name" value="PsdUridine_synth_cat_dom_sf"/>
</dbReference>
<feature type="active site" description="Nucleophile" evidence="5">
    <location>
        <position position="47"/>
    </location>
</feature>
<comment type="similarity">
    <text evidence="2 5">Belongs to the pseudouridine synthase TruB family. Type 1 subfamily.</text>
</comment>
<dbReference type="SUPFAM" id="SSF55120">
    <property type="entry name" value="Pseudouridine synthase"/>
    <property type="match status" value="1"/>
</dbReference>
<dbReference type="GO" id="GO:0160148">
    <property type="term" value="F:tRNA pseudouridine(55) synthase activity"/>
    <property type="evidence" value="ECO:0007669"/>
    <property type="project" value="UniProtKB-EC"/>
</dbReference>
<dbReference type="GO" id="GO:0003723">
    <property type="term" value="F:RNA binding"/>
    <property type="evidence" value="ECO:0007669"/>
    <property type="project" value="InterPro"/>
</dbReference>
<dbReference type="RefSeq" id="WP_074768985.1">
    <property type="nucleotide sequence ID" value="NZ_FNWO01000010.1"/>
</dbReference>
<evidence type="ECO:0000259" key="7">
    <source>
        <dbReference type="Pfam" id="PF16198"/>
    </source>
</evidence>
<dbReference type="GO" id="GO:1990481">
    <property type="term" value="P:mRNA pseudouridine synthesis"/>
    <property type="evidence" value="ECO:0007669"/>
    <property type="project" value="TreeGrafter"/>
</dbReference>
<dbReference type="GO" id="GO:0031119">
    <property type="term" value="P:tRNA pseudouridine synthesis"/>
    <property type="evidence" value="ECO:0007669"/>
    <property type="project" value="UniProtKB-UniRule"/>
</dbReference>
<dbReference type="PANTHER" id="PTHR13767">
    <property type="entry name" value="TRNA-PSEUDOURIDINE SYNTHASE"/>
    <property type="match status" value="1"/>
</dbReference>
<comment type="function">
    <text evidence="5">Responsible for synthesis of pseudouridine from uracil-55 in the psi GC loop of transfer RNAs.</text>
</comment>
<evidence type="ECO:0000256" key="2">
    <source>
        <dbReference type="ARBA" id="ARBA00005642"/>
    </source>
</evidence>
<evidence type="ECO:0000256" key="4">
    <source>
        <dbReference type="ARBA" id="ARBA00023235"/>
    </source>
</evidence>
<evidence type="ECO:0000259" key="6">
    <source>
        <dbReference type="Pfam" id="PF01509"/>
    </source>
</evidence>
<keyword evidence="9" id="KW-1185">Reference proteome</keyword>
<keyword evidence="3 5" id="KW-0819">tRNA processing</keyword>
<dbReference type="HAMAP" id="MF_01080">
    <property type="entry name" value="TruB_bact"/>
    <property type="match status" value="1"/>
</dbReference>
<dbReference type="PANTHER" id="PTHR13767:SF2">
    <property type="entry name" value="PSEUDOURIDYLATE SYNTHASE TRUB1"/>
    <property type="match status" value="1"/>
</dbReference>
<sequence>MARKRKGRPIDGWLSIDKPLGLSSAQVVGKVRRLLDADKVGHGGTLDPLASGVLPIALGEATKTVQYVMDGAKTYRCTVRWGEATSTEDREGEVIATSDVRPDEAAILAVLPRFTGEIEQVPPAFSAIKVNGERAYDLARAGETVELKSRLVRIDRLSYLGSSDPDHAEFEVHCGKGTYIRSLARDIALALGTVGHIAALRRTACGPFTEAQSISLESLEVVGQGPSLRSCLLPIATALDDIPALALNEADARRLQSGGPVPLARAASSHPQAEIASGIPCRAMVGELLVALVRIESGMIRPVRVMTLDRSEGADDVDHP</sequence>
<reference evidence="9" key="1">
    <citation type="submission" date="2016-10" db="EMBL/GenBank/DDBJ databases">
        <authorList>
            <person name="Varghese N."/>
            <person name="Submissions S."/>
        </authorList>
    </citation>
    <scope>NUCLEOTIDE SEQUENCE [LARGE SCALE GENOMIC DNA]</scope>
    <source>
        <strain evidence="9">DSM 13234</strain>
    </source>
</reference>
<feature type="domain" description="Pseudouridine synthase II N-terminal" evidence="6">
    <location>
        <begin position="32"/>
        <end position="180"/>
    </location>
</feature>